<reference evidence="4 5" key="1">
    <citation type="journal article" date="2020" name="IScience">
        <title>Genome Sequencing of the Endangered Kingdonia uniflora (Circaeasteraceae, Ranunculales) Reveals Potential Mechanisms of Evolutionary Specialization.</title>
        <authorList>
            <person name="Sun Y."/>
            <person name="Deng T."/>
            <person name="Zhang A."/>
            <person name="Moore M.J."/>
            <person name="Landis J.B."/>
            <person name="Lin N."/>
            <person name="Zhang H."/>
            <person name="Zhang X."/>
            <person name="Huang J."/>
            <person name="Zhang X."/>
            <person name="Sun H."/>
            <person name="Wang H."/>
        </authorList>
    </citation>
    <scope>NUCLEOTIDE SEQUENCE [LARGE SCALE GENOMIC DNA]</scope>
    <source>
        <strain evidence="4">TB1705</strain>
        <tissue evidence="4">Leaf</tissue>
    </source>
</reference>
<evidence type="ECO:0000256" key="2">
    <source>
        <dbReference type="PROSITE-ProRule" id="PRU00192"/>
    </source>
</evidence>
<keyword evidence="5" id="KW-1185">Reference proteome</keyword>
<dbReference type="SUPFAM" id="SSF50044">
    <property type="entry name" value="SH3-domain"/>
    <property type="match status" value="1"/>
</dbReference>
<accession>A0A7J7NPB0</accession>
<dbReference type="AlphaFoldDB" id="A0A7J7NPB0"/>
<dbReference type="InterPro" id="IPR050384">
    <property type="entry name" value="Endophilin_SH3RF"/>
</dbReference>
<sequence length="370" mass="41501">MEAFRRQASKLREQVAKQQQAVLKQLGHLANDGDVVPDEAELQCHQLLQKLFNSTKNAKHFQRDLVRSFESFISISSKQMQIAIRLAEECCNYGNENQSFSSAIAKACLHFGTSHTSMEKERESLLNILGAEVCGPLRLSITGAPLEDARHLKQRYDRISQEVEAQAAEVVRRQYKLKDAGEASDSSIKLRNAEAKLYELRSSMMALGREATAAMSSVEAQQQQLTLQRLLTTVHAERSYHQNISAILEKLHSEMILEKQQNESRLESTAMIKDVYPLTCVDSHSNETDDLGTAAEKDTYFIAQVIHPFDAQAHGELNLAANDYVVVRQVSSNGWSEGECKGKAGWFPSAYIERRDKVPVSEVNEDDSPD</sequence>
<dbReference type="EMBL" id="JACGCM010000679">
    <property type="protein sequence ID" value="KAF6168792.1"/>
    <property type="molecule type" value="Genomic_DNA"/>
</dbReference>
<keyword evidence="1 2" id="KW-0728">SH3 domain</keyword>
<dbReference type="Gene3D" id="1.20.1270.60">
    <property type="entry name" value="Arfaptin homology (AH) domain/BAR domain"/>
    <property type="match status" value="1"/>
</dbReference>
<comment type="caution">
    <text evidence="4">The sequence shown here is derived from an EMBL/GenBank/DDBJ whole genome shotgun (WGS) entry which is preliminary data.</text>
</comment>
<dbReference type="Proteomes" id="UP000541444">
    <property type="component" value="Unassembled WGS sequence"/>
</dbReference>
<dbReference type="Pfam" id="PF14604">
    <property type="entry name" value="SH3_9"/>
    <property type="match status" value="1"/>
</dbReference>
<dbReference type="SMART" id="SM00326">
    <property type="entry name" value="SH3"/>
    <property type="match status" value="1"/>
</dbReference>
<dbReference type="OrthoDB" id="19092at2759"/>
<dbReference type="InterPro" id="IPR001452">
    <property type="entry name" value="SH3_domain"/>
</dbReference>
<dbReference type="PROSITE" id="PS50002">
    <property type="entry name" value="SH3"/>
    <property type="match status" value="1"/>
</dbReference>
<organism evidence="4 5">
    <name type="scientific">Kingdonia uniflora</name>
    <dbReference type="NCBI Taxonomy" id="39325"/>
    <lineage>
        <taxon>Eukaryota</taxon>
        <taxon>Viridiplantae</taxon>
        <taxon>Streptophyta</taxon>
        <taxon>Embryophyta</taxon>
        <taxon>Tracheophyta</taxon>
        <taxon>Spermatophyta</taxon>
        <taxon>Magnoliopsida</taxon>
        <taxon>Ranunculales</taxon>
        <taxon>Circaeasteraceae</taxon>
        <taxon>Kingdonia</taxon>
    </lineage>
</organism>
<dbReference type="PANTHER" id="PTHR14167:SF30">
    <property type="entry name" value="SH3 DOMAIN-CONTAINING PROTEIN 1"/>
    <property type="match status" value="1"/>
</dbReference>
<proteinExistence type="predicted"/>
<protein>
    <recommendedName>
        <fullName evidence="3">SH3 domain-containing protein</fullName>
    </recommendedName>
</protein>
<name>A0A7J7NPB0_9MAGN</name>
<dbReference type="SUPFAM" id="SSF103657">
    <property type="entry name" value="BAR/IMD domain-like"/>
    <property type="match status" value="1"/>
</dbReference>
<dbReference type="InterPro" id="IPR036028">
    <property type="entry name" value="SH3-like_dom_sf"/>
</dbReference>
<evidence type="ECO:0000259" key="3">
    <source>
        <dbReference type="PROSITE" id="PS50002"/>
    </source>
</evidence>
<evidence type="ECO:0000313" key="4">
    <source>
        <dbReference type="EMBL" id="KAF6168792.1"/>
    </source>
</evidence>
<evidence type="ECO:0000256" key="1">
    <source>
        <dbReference type="ARBA" id="ARBA00022443"/>
    </source>
</evidence>
<dbReference type="Gene3D" id="2.30.30.40">
    <property type="entry name" value="SH3 Domains"/>
    <property type="match status" value="1"/>
</dbReference>
<dbReference type="PANTHER" id="PTHR14167">
    <property type="entry name" value="SH3 DOMAIN-CONTAINING"/>
    <property type="match status" value="1"/>
</dbReference>
<feature type="domain" description="SH3" evidence="3">
    <location>
        <begin position="298"/>
        <end position="357"/>
    </location>
</feature>
<gene>
    <name evidence="4" type="ORF">GIB67_012190</name>
</gene>
<dbReference type="InterPro" id="IPR027267">
    <property type="entry name" value="AH/BAR_dom_sf"/>
</dbReference>
<evidence type="ECO:0000313" key="5">
    <source>
        <dbReference type="Proteomes" id="UP000541444"/>
    </source>
</evidence>